<reference evidence="3" key="1">
    <citation type="journal article" date="2019" name="Int. J. Syst. Evol. Microbiol.">
        <title>The Global Catalogue of Microorganisms (GCM) 10K type strain sequencing project: providing services to taxonomists for standard genome sequencing and annotation.</title>
        <authorList>
            <consortium name="The Broad Institute Genomics Platform"/>
            <consortium name="The Broad Institute Genome Sequencing Center for Infectious Disease"/>
            <person name="Wu L."/>
            <person name="Ma J."/>
        </authorList>
    </citation>
    <scope>NUCLEOTIDE SEQUENCE [LARGE SCALE GENOMIC DNA]</scope>
    <source>
        <strain evidence="3">CGMCC 1.12791</strain>
    </source>
</reference>
<dbReference type="RefSeq" id="WP_191279523.1">
    <property type="nucleotide sequence ID" value="NZ_BNAD01000005.1"/>
</dbReference>
<dbReference type="InterPro" id="IPR036388">
    <property type="entry name" value="WH-like_DNA-bd_sf"/>
</dbReference>
<dbReference type="CDD" id="cd06170">
    <property type="entry name" value="LuxR_C_like"/>
    <property type="match status" value="1"/>
</dbReference>
<dbReference type="SMART" id="SM00421">
    <property type="entry name" value="HTH_LUXR"/>
    <property type="match status" value="1"/>
</dbReference>
<dbReference type="PROSITE" id="PS50043">
    <property type="entry name" value="HTH_LUXR_2"/>
    <property type="match status" value="1"/>
</dbReference>
<protein>
    <submittedName>
        <fullName evidence="2">LuxR family transcriptional regulator</fullName>
    </submittedName>
</protein>
<dbReference type="Pfam" id="PF13181">
    <property type="entry name" value="TPR_8"/>
    <property type="match status" value="1"/>
</dbReference>
<evidence type="ECO:0000259" key="1">
    <source>
        <dbReference type="PROSITE" id="PS50043"/>
    </source>
</evidence>
<dbReference type="SUPFAM" id="SSF48452">
    <property type="entry name" value="TPR-like"/>
    <property type="match status" value="1"/>
</dbReference>
<dbReference type="InterPro" id="IPR016032">
    <property type="entry name" value="Sig_transdc_resp-reg_C-effctor"/>
</dbReference>
<comment type="caution">
    <text evidence="2">The sequence shown here is derived from an EMBL/GenBank/DDBJ whole genome shotgun (WGS) entry which is preliminary data.</text>
</comment>
<accession>A0ABQ3HMF0</accession>
<dbReference type="Pfam" id="PF00196">
    <property type="entry name" value="GerE"/>
    <property type="match status" value="1"/>
</dbReference>
<sequence length="813" mass="85785">MLSPCLGRDEVRRALHDALAESRWVSVVGPPGSGKTLLVRHLAADSATGPAGGPGVAWVDARTLRTLDELVVAALESLGAETAPGDSLVGALGRAVDGRDCLLVLDGLDLDATGAGPVLQTVLESTSDARVVVTALTTARQPLESVVRVGPLPVPAQRAPLEGPAVELFLRRIRAAGGQRVDLTAQAHEVRRLLGATGGLPLLIEQVAVQSALVGLANAMSAVSLDQAVDSAHALLDDASATALRRIGLLDFRVGLDVLARVLDASVPEAAELAGNLVRRSLLEVDGQGQFDMLSPIRGRARALARRSDHDAVAAGLLAWAQAHAPMHDNYGAADAAWLRDLPAMRHAVLSACADPATRAEGYSIANRIFSSLYTSMRTREAVEILEGALASGDGPPEIGAQIARRAGIAASEMRGTYEGLWLLARSDEHASAAPNPAEQLCKTASIRAEMHLDAGDLASAETEAERAIDLDPDGSITRQATRTLADVYTSQGRFSEAARAVAAAMPARTTGDERWIDLSLRTLLARIALEQGRIAEAVAGTRAVVLEARELAEDRVGLLAETLLRALDPTWEASPVVRETLPWAVRLPVLAQDGRDLLVRGESRQAAGLAADVVALADSARLGRDGVEARLLLGRALVDLGDLDQATTTYLTALEDCRSMRLPLRAADVLDGLAAVARVRGLPEARSLAAAALALRAPRMAVRWGYSADYDVVPASRPPEGCIEGDELSADAVTLVTAVFQRPTSAQPSVLDALTAAERQVAERVAHGLTSRQIAEELFVSPRTVDAHLTHIYRKLDINTRARLAALVVDSR</sequence>
<dbReference type="InterPro" id="IPR000792">
    <property type="entry name" value="Tscrpt_reg_LuxR_C"/>
</dbReference>
<keyword evidence="3" id="KW-1185">Reference proteome</keyword>
<evidence type="ECO:0000313" key="3">
    <source>
        <dbReference type="Proteomes" id="UP000597341"/>
    </source>
</evidence>
<dbReference type="PANTHER" id="PTHR47691">
    <property type="entry name" value="REGULATOR-RELATED"/>
    <property type="match status" value="1"/>
</dbReference>
<dbReference type="Proteomes" id="UP000597341">
    <property type="component" value="Unassembled WGS sequence"/>
</dbReference>
<name>A0ABQ3HMF0_9ACTN</name>
<gene>
    <name evidence="2" type="ORF">GCM10011376_21920</name>
</gene>
<dbReference type="PROSITE" id="PS00622">
    <property type="entry name" value="HTH_LUXR_1"/>
    <property type="match status" value="1"/>
</dbReference>
<dbReference type="InterPro" id="IPR027417">
    <property type="entry name" value="P-loop_NTPase"/>
</dbReference>
<proteinExistence type="predicted"/>
<dbReference type="Gene3D" id="1.25.40.10">
    <property type="entry name" value="Tetratricopeptide repeat domain"/>
    <property type="match status" value="1"/>
</dbReference>
<dbReference type="SUPFAM" id="SSF46894">
    <property type="entry name" value="C-terminal effector domain of the bipartite response regulators"/>
    <property type="match status" value="1"/>
</dbReference>
<dbReference type="InterPro" id="IPR011990">
    <property type="entry name" value="TPR-like_helical_dom_sf"/>
</dbReference>
<evidence type="ECO:0000313" key="2">
    <source>
        <dbReference type="EMBL" id="GHE17582.1"/>
    </source>
</evidence>
<dbReference type="SUPFAM" id="SSF52540">
    <property type="entry name" value="P-loop containing nucleoside triphosphate hydrolases"/>
    <property type="match status" value="1"/>
</dbReference>
<dbReference type="PANTHER" id="PTHR47691:SF3">
    <property type="entry name" value="HTH-TYPE TRANSCRIPTIONAL REGULATOR RV0890C-RELATED"/>
    <property type="match status" value="1"/>
</dbReference>
<dbReference type="Gene3D" id="3.40.50.300">
    <property type="entry name" value="P-loop containing nucleotide triphosphate hydrolases"/>
    <property type="match status" value="1"/>
</dbReference>
<dbReference type="Gene3D" id="1.10.10.10">
    <property type="entry name" value="Winged helix-like DNA-binding domain superfamily/Winged helix DNA-binding domain"/>
    <property type="match status" value="1"/>
</dbReference>
<dbReference type="EMBL" id="BNAD01000005">
    <property type="protein sequence ID" value="GHE17582.1"/>
    <property type="molecule type" value="Genomic_DNA"/>
</dbReference>
<dbReference type="PRINTS" id="PR00038">
    <property type="entry name" value="HTHLUXR"/>
</dbReference>
<organism evidence="2 3">
    <name type="scientific">Nocardioides flavus</name>
    <name type="common">ex Wang et al. 2016</name>
    <dbReference type="NCBI Taxonomy" id="2058780"/>
    <lineage>
        <taxon>Bacteria</taxon>
        <taxon>Bacillati</taxon>
        <taxon>Actinomycetota</taxon>
        <taxon>Actinomycetes</taxon>
        <taxon>Propionibacteriales</taxon>
        <taxon>Nocardioidaceae</taxon>
        <taxon>Nocardioides</taxon>
    </lineage>
</organism>
<dbReference type="InterPro" id="IPR019734">
    <property type="entry name" value="TPR_rpt"/>
</dbReference>
<feature type="domain" description="HTH luxR-type" evidence="1">
    <location>
        <begin position="748"/>
        <end position="813"/>
    </location>
</feature>